<dbReference type="RefSeq" id="WP_076387823.1">
    <property type="nucleotide sequence ID" value="NZ_FTOI01000012.1"/>
</dbReference>
<dbReference type="STRING" id="713588.SAMN05421789_11260"/>
<evidence type="ECO:0000256" key="1">
    <source>
        <dbReference type="ARBA" id="ARBA00022729"/>
    </source>
</evidence>
<dbReference type="SUPFAM" id="SSF74853">
    <property type="entry name" value="Lamin A/C globular tail domain"/>
    <property type="match status" value="1"/>
</dbReference>
<evidence type="ECO:0000313" key="5">
    <source>
        <dbReference type="Proteomes" id="UP000185839"/>
    </source>
</evidence>
<dbReference type="InterPro" id="IPR026444">
    <property type="entry name" value="Secre_tail"/>
</dbReference>
<organism evidence="4 5">
    <name type="scientific">Kaistella chaponensis</name>
    <dbReference type="NCBI Taxonomy" id="713588"/>
    <lineage>
        <taxon>Bacteria</taxon>
        <taxon>Pseudomonadati</taxon>
        <taxon>Bacteroidota</taxon>
        <taxon>Flavobacteriia</taxon>
        <taxon>Flavobacteriales</taxon>
        <taxon>Weeksellaceae</taxon>
        <taxon>Chryseobacterium group</taxon>
        <taxon>Kaistella</taxon>
    </lineage>
</organism>
<name>A0A1N7N7N4_9FLAO</name>
<feature type="domain" description="LTD" evidence="3">
    <location>
        <begin position="14"/>
        <end position="165"/>
    </location>
</feature>
<evidence type="ECO:0000313" key="4">
    <source>
        <dbReference type="EMBL" id="SIS94373.1"/>
    </source>
</evidence>
<evidence type="ECO:0000256" key="2">
    <source>
        <dbReference type="SAM" id="SignalP"/>
    </source>
</evidence>
<dbReference type="PROSITE" id="PS51841">
    <property type="entry name" value="LTD"/>
    <property type="match status" value="1"/>
</dbReference>
<dbReference type="Pfam" id="PF18962">
    <property type="entry name" value="Por_Secre_tail"/>
    <property type="match status" value="1"/>
</dbReference>
<feature type="signal peptide" evidence="2">
    <location>
        <begin position="1"/>
        <end position="18"/>
    </location>
</feature>
<sequence>MKKIFTILGLTAIATINAQIVINEVYSGGGATTGTPSYKNDFVELVNIGSSAQSLSGATLQYSASGASSTFNSYVAIPDFTLQPGQKYLVELLQIASGSNVILGADLPAPADFVATNNVSLTNGNTYPGGLAMAGVNGRIALASNNTRVDGVTAANVLDFVGYGSSTLFEGSGAAPALGTVLSAQRIALADTNNNATDFQAATPTPQNSTALAVSDVNSTKITLVKNSNVNKTIVFGAKANVQIISANGQVVKTAVVSENTNLDVSSLPKGMYIISADVNGQKVSQKIIKN</sequence>
<dbReference type="OrthoDB" id="1465721at2"/>
<gene>
    <name evidence="4" type="ORF">SAMN05421789_11260</name>
</gene>
<keyword evidence="5" id="KW-1185">Reference proteome</keyword>
<dbReference type="EMBL" id="FTOI01000012">
    <property type="protein sequence ID" value="SIS94373.1"/>
    <property type="molecule type" value="Genomic_DNA"/>
</dbReference>
<evidence type="ECO:0000259" key="3">
    <source>
        <dbReference type="PROSITE" id="PS51841"/>
    </source>
</evidence>
<dbReference type="InterPro" id="IPR036415">
    <property type="entry name" value="Lamin_tail_dom_sf"/>
</dbReference>
<dbReference type="AlphaFoldDB" id="A0A1N7N7N4"/>
<reference evidence="5" key="1">
    <citation type="submission" date="2017-01" db="EMBL/GenBank/DDBJ databases">
        <authorList>
            <person name="Varghese N."/>
            <person name="Submissions S."/>
        </authorList>
    </citation>
    <scope>NUCLEOTIDE SEQUENCE [LARGE SCALE GENOMIC DNA]</scope>
    <source>
        <strain evidence="5">DSM 23145</strain>
    </source>
</reference>
<proteinExistence type="predicted"/>
<accession>A0A1N7N7N4</accession>
<feature type="chain" id="PRO_5012975599" evidence="2">
    <location>
        <begin position="19"/>
        <end position="291"/>
    </location>
</feature>
<dbReference type="Proteomes" id="UP000185839">
    <property type="component" value="Unassembled WGS sequence"/>
</dbReference>
<dbReference type="Gene3D" id="2.60.40.1260">
    <property type="entry name" value="Lamin Tail domain"/>
    <property type="match status" value="1"/>
</dbReference>
<protein>
    <submittedName>
        <fullName evidence="4">Por secretion system C-terminal sorting domain-containing protein</fullName>
    </submittedName>
</protein>
<dbReference type="InterPro" id="IPR001322">
    <property type="entry name" value="Lamin_tail_dom"/>
</dbReference>
<keyword evidence="1 2" id="KW-0732">Signal</keyword>
<dbReference type="NCBIfam" id="TIGR04183">
    <property type="entry name" value="Por_Secre_tail"/>
    <property type="match status" value="1"/>
</dbReference>